<keyword evidence="3" id="KW-1185">Reference proteome</keyword>
<name>A0A5C5G825_9RHOB</name>
<dbReference type="RefSeq" id="WP_140197179.1">
    <property type="nucleotide sequence ID" value="NZ_CP065915.1"/>
</dbReference>
<dbReference type="Proteomes" id="UP000314011">
    <property type="component" value="Unassembled WGS sequence"/>
</dbReference>
<dbReference type="Pfam" id="PF06707">
    <property type="entry name" value="DUF1194"/>
    <property type="match status" value="1"/>
</dbReference>
<dbReference type="InterPro" id="IPR010607">
    <property type="entry name" value="DUF1194"/>
</dbReference>
<evidence type="ECO:0000313" key="2">
    <source>
        <dbReference type="EMBL" id="TNY30913.1"/>
    </source>
</evidence>
<dbReference type="SUPFAM" id="SSF53300">
    <property type="entry name" value="vWA-like"/>
    <property type="match status" value="1"/>
</dbReference>
<protein>
    <submittedName>
        <fullName evidence="2">DUF1194 domain-containing protein</fullName>
    </submittedName>
</protein>
<gene>
    <name evidence="2" type="ORF">FHY64_17565</name>
</gene>
<comment type="caution">
    <text evidence="2">The sequence shown here is derived from an EMBL/GenBank/DDBJ whole genome shotgun (WGS) entry which is preliminary data.</text>
</comment>
<evidence type="ECO:0000313" key="3">
    <source>
        <dbReference type="Proteomes" id="UP000314011"/>
    </source>
</evidence>
<organism evidence="2 3">
    <name type="scientific">Pelagovum pacificum</name>
    <dbReference type="NCBI Taxonomy" id="2588711"/>
    <lineage>
        <taxon>Bacteria</taxon>
        <taxon>Pseudomonadati</taxon>
        <taxon>Pseudomonadota</taxon>
        <taxon>Alphaproteobacteria</taxon>
        <taxon>Rhodobacterales</taxon>
        <taxon>Paracoccaceae</taxon>
        <taxon>Pelagovum</taxon>
    </lineage>
</organism>
<dbReference type="EMBL" id="VFFF01000003">
    <property type="protein sequence ID" value="TNY30913.1"/>
    <property type="molecule type" value="Genomic_DNA"/>
</dbReference>
<keyword evidence="1" id="KW-0732">Signal</keyword>
<evidence type="ECO:0000256" key="1">
    <source>
        <dbReference type="SAM" id="SignalP"/>
    </source>
</evidence>
<proteinExistence type="predicted"/>
<sequence length="240" mass="25563">MIRAALLLLAVIGASPAQAACRQALAIGLDVSGSVDQGEYRMQLDGLAGALGSEQVSAALLEGATAPVRLLVFEWSGPQAQRILLPWTDITDEAALQGAIDRLRSIERVRAEPTTAIGEATMLGARLLAEQSDCWQRTLDLSGDGKSNTGRRPQDVQAAELPEGLTVNGLVVGAEPSEAVQRRLVEIGELVAYFQAYVIRGPDAFVESALGFEDYEAAMTRKLLREIRSLAIGALDLPPD</sequence>
<feature type="signal peptide" evidence="1">
    <location>
        <begin position="1"/>
        <end position="19"/>
    </location>
</feature>
<dbReference type="Gene3D" id="3.40.50.410">
    <property type="entry name" value="von Willebrand factor, type A domain"/>
    <property type="match status" value="1"/>
</dbReference>
<dbReference type="InterPro" id="IPR036465">
    <property type="entry name" value="vWFA_dom_sf"/>
</dbReference>
<accession>A0A5C5G825</accession>
<dbReference type="AlphaFoldDB" id="A0A5C5G825"/>
<reference evidence="2 3" key="1">
    <citation type="submission" date="2019-06" db="EMBL/GenBank/DDBJ databases">
        <title>Genome of new Rhodobacteraceae sp. SM1903.</title>
        <authorList>
            <person name="Ren X."/>
        </authorList>
    </citation>
    <scope>NUCLEOTIDE SEQUENCE [LARGE SCALE GENOMIC DNA]</scope>
    <source>
        <strain evidence="2 3">SM1903</strain>
    </source>
</reference>
<feature type="chain" id="PRO_5023096997" evidence="1">
    <location>
        <begin position="20"/>
        <end position="240"/>
    </location>
</feature>
<dbReference type="OrthoDB" id="9792179at2"/>